<keyword evidence="3" id="KW-1133">Transmembrane helix</keyword>
<evidence type="ECO:0000313" key="5">
    <source>
        <dbReference type="EMBL" id="GAA1834058.1"/>
    </source>
</evidence>
<feature type="domain" description="Cell envelope-related transcriptional attenuator" evidence="4">
    <location>
        <begin position="107"/>
        <end position="278"/>
    </location>
</feature>
<feature type="transmembrane region" description="Helical" evidence="3">
    <location>
        <begin position="12"/>
        <end position="36"/>
    </location>
</feature>
<dbReference type="InterPro" id="IPR050922">
    <property type="entry name" value="LytR/CpsA/Psr_CW_biosynth"/>
</dbReference>
<evidence type="ECO:0000313" key="6">
    <source>
        <dbReference type="Proteomes" id="UP001500449"/>
    </source>
</evidence>
<evidence type="ECO:0000256" key="2">
    <source>
        <dbReference type="SAM" id="MobiDB-lite"/>
    </source>
</evidence>
<evidence type="ECO:0000256" key="1">
    <source>
        <dbReference type="ARBA" id="ARBA00006068"/>
    </source>
</evidence>
<accession>A0ABN2MPA6</accession>
<feature type="region of interest" description="Disordered" evidence="2">
    <location>
        <begin position="366"/>
        <end position="414"/>
    </location>
</feature>
<dbReference type="InterPro" id="IPR004474">
    <property type="entry name" value="LytR_CpsA_psr"/>
</dbReference>
<sequence length="414" mass="42912">MDRTRRSTPARILLGTGRTLVALLAVAVLAGTGYVWTSYRTLATGLTTSGVLASRPGGAASAAATAPRQSYTALLVGLDSRTDAQGNPLPPDLLAQLHAGDDEGELHTDTIMLVHVPADPSAPVVTVSFPRDSYVAIADGSGKHKINSAYGRGYLAEQKKLQAQGVTGTQLDLRSREAGRATLISTVEAASGVTIDHYAEINLAGFVALTDTIGGVPVCLTQAVDDRAYSGVDLPAGPQTIGGAAALAFVRQRHGLDGGDLDRITRQQAFLAGLTHQVIGAGTLTDPSTVAGLLGVVTKYVVIDSGWNLDQVVGQLGHLAGADVVFRTIPTIRPDLRTPYDGVAVEVDPDRVRDFVHTVLYVDPRASDAPTTEEPAPSAVRASGPTPTTTPAPTTTEPQSVRPVIDAAGVPCVS</sequence>
<keyword evidence="3" id="KW-0472">Membrane</keyword>
<comment type="similarity">
    <text evidence="1">Belongs to the LytR/CpsA/Psr (LCP) family.</text>
</comment>
<dbReference type="Pfam" id="PF03816">
    <property type="entry name" value="LytR_cpsA_psr"/>
    <property type="match status" value="1"/>
</dbReference>
<evidence type="ECO:0000256" key="3">
    <source>
        <dbReference type="SAM" id="Phobius"/>
    </source>
</evidence>
<dbReference type="EMBL" id="BAAAQK010000003">
    <property type="protein sequence ID" value="GAA1834058.1"/>
    <property type="molecule type" value="Genomic_DNA"/>
</dbReference>
<feature type="compositionally biased region" description="Low complexity" evidence="2">
    <location>
        <begin position="385"/>
        <end position="398"/>
    </location>
</feature>
<gene>
    <name evidence="5" type="ORF">GCM10009836_10250</name>
</gene>
<comment type="caution">
    <text evidence="5">The sequence shown here is derived from an EMBL/GenBank/DDBJ whole genome shotgun (WGS) entry which is preliminary data.</text>
</comment>
<organism evidence="5 6">
    <name type="scientific">Pseudonocardia ailaonensis</name>
    <dbReference type="NCBI Taxonomy" id="367279"/>
    <lineage>
        <taxon>Bacteria</taxon>
        <taxon>Bacillati</taxon>
        <taxon>Actinomycetota</taxon>
        <taxon>Actinomycetes</taxon>
        <taxon>Pseudonocardiales</taxon>
        <taxon>Pseudonocardiaceae</taxon>
        <taxon>Pseudonocardia</taxon>
    </lineage>
</organism>
<name>A0ABN2MPA6_9PSEU</name>
<reference evidence="5 6" key="1">
    <citation type="journal article" date="2019" name="Int. J. Syst. Evol. Microbiol.">
        <title>The Global Catalogue of Microorganisms (GCM) 10K type strain sequencing project: providing services to taxonomists for standard genome sequencing and annotation.</title>
        <authorList>
            <consortium name="The Broad Institute Genomics Platform"/>
            <consortium name="The Broad Institute Genome Sequencing Center for Infectious Disease"/>
            <person name="Wu L."/>
            <person name="Ma J."/>
        </authorList>
    </citation>
    <scope>NUCLEOTIDE SEQUENCE [LARGE SCALE GENOMIC DNA]</scope>
    <source>
        <strain evidence="5 6">JCM 16009</strain>
    </source>
</reference>
<proteinExistence type="inferred from homology"/>
<evidence type="ECO:0000259" key="4">
    <source>
        <dbReference type="Pfam" id="PF03816"/>
    </source>
</evidence>
<dbReference type="RefSeq" id="WP_344412843.1">
    <property type="nucleotide sequence ID" value="NZ_BAAAQK010000003.1"/>
</dbReference>
<dbReference type="Gene3D" id="3.40.630.190">
    <property type="entry name" value="LCP protein"/>
    <property type="match status" value="1"/>
</dbReference>
<keyword evidence="3" id="KW-0812">Transmembrane</keyword>
<dbReference type="NCBIfam" id="TIGR00350">
    <property type="entry name" value="lytR_cpsA_psr"/>
    <property type="match status" value="1"/>
</dbReference>
<keyword evidence="6" id="KW-1185">Reference proteome</keyword>
<dbReference type="Proteomes" id="UP001500449">
    <property type="component" value="Unassembled WGS sequence"/>
</dbReference>
<dbReference type="PANTHER" id="PTHR33392:SF6">
    <property type="entry name" value="POLYISOPRENYL-TEICHOIC ACID--PEPTIDOGLYCAN TEICHOIC ACID TRANSFERASE TAGU"/>
    <property type="match status" value="1"/>
</dbReference>
<dbReference type="PANTHER" id="PTHR33392">
    <property type="entry name" value="POLYISOPRENYL-TEICHOIC ACID--PEPTIDOGLYCAN TEICHOIC ACID TRANSFERASE TAGU"/>
    <property type="match status" value="1"/>
</dbReference>
<protein>
    <submittedName>
        <fullName evidence="5">LCP family protein</fullName>
    </submittedName>
</protein>